<dbReference type="OrthoDB" id="71260at2759"/>
<organism evidence="2 3">
    <name type="scientific">Acaulospora morrowiae</name>
    <dbReference type="NCBI Taxonomy" id="94023"/>
    <lineage>
        <taxon>Eukaryota</taxon>
        <taxon>Fungi</taxon>
        <taxon>Fungi incertae sedis</taxon>
        <taxon>Mucoromycota</taxon>
        <taxon>Glomeromycotina</taxon>
        <taxon>Glomeromycetes</taxon>
        <taxon>Diversisporales</taxon>
        <taxon>Acaulosporaceae</taxon>
        <taxon>Acaulospora</taxon>
    </lineage>
</organism>
<dbReference type="Gene3D" id="3.40.630.40">
    <property type="entry name" value="Zn-dependent exopeptidases"/>
    <property type="match status" value="1"/>
</dbReference>
<reference evidence="2" key="1">
    <citation type="submission" date="2021-06" db="EMBL/GenBank/DDBJ databases">
        <authorList>
            <person name="Kallberg Y."/>
            <person name="Tangrot J."/>
            <person name="Rosling A."/>
        </authorList>
    </citation>
    <scope>NUCLEOTIDE SEQUENCE</scope>
    <source>
        <strain evidence="2">CL551</strain>
    </source>
</reference>
<feature type="non-terminal residue" evidence="2">
    <location>
        <position position="1"/>
    </location>
</feature>
<gene>
    <name evidence="2" type="ORF">AMORRO_LOCUS16544</name>
</gene>
<evidence type="ECO:0000256" key="1">
    <source>
        <dbReference type="SAM" id="SignalP"/>
    </source>
</evidence>
<dbReference type="Proteomes" id="UP000789342">
    <property type="component" value="Unassembled WGS sequence"/>
</dbReference>
<name>A0A9N9JAU0_9GLOM</name>
<evidence type="ECO:0000313" key="3">
    <source>
        <dbReference type="Proteomes" id="UP000789342"/>
    </source>
</evidence>
<dbReference type="SUPFAM" id="SSF53187">
    <property type="entry name" value="Zn-dependent exopeptidases"/>
    <property type="match status" value="1"/>
</dbReference>
<keyword evidence="3" id="KW-1185">Reference proteome</keyword>
<proteinExistence type="predicted"/>
<dbReference type="AlphaFoldDB" id="A0A9N9JAU0"/>
<evidence type="ECO:0000313" key="2">
    <source>
        <dbReference type="EMBL" id="CAG8770392.1"/>
    </source>
</evidence>
<keyword evidence="1" id="KW-0732">Signal</keyword>
<dbReference type="EMBL" id="CAJVPV010046174">
    <property type="protein sequence ID" value="CAG8770392.1"/>
    <property type="molecule type" value="Genomic_DNA"/>
</dbReference>
<protein>
    <submittedName>
        <fullName evidence="2">6208_t:CDS:1</fullName>
    </submittedName>
</protein>
<feature type="non-terminal residue" evidence="2">
    <location>
        <position position="249"/>
    </location>
</feature>
<accession>A0A9N9JAU0</accession>
<feature type="chain" id="PRO_5040233974" evidence="1">
    <location>
        <begin position="22"/>
        <end position="249"/>
    </location>
</feature>
<feature type="signal peptide" evidence="1">
    <location>
        <begin position="1"/>
        <end position="21"/>
    </location>
</feature>
<sequence>LRFLLLFGVFAITLILYFVKPKVEEVPSPIFVNVPTTSTTKPIFGIENFTEYIPGHLPLIITIPHGGHLFPPYIPDRVNNFPGVVKSNDINTQEIGKAVVELLGTKLKGRKPHVIINHLGRSKIDVNRPLKEGAEGNETEPSLTQLAWKDYHTFVAMAIKEVEEIFGRGLLIDIHGHGHPNNYIEIGYVLSSEVLSYPAKVINGDPSIPSESSIRALYARKSGTVSFDELLRGETTSLGGKLQSLGYDT</sequence>
<comment type="caution">
    <text evidence="2">The sequence shown here is derived from an EMBL/GenBank/DDBJ whole genome shotgun (WGS) entry which is preliminary data.</text>
</comment>